<dbReference type="Proteomes" id="UP000087766">
    <property type="component" value="Chromosome 4"/>
</dbReference>
<dbReference type="SUPFAM" id="SSF52047">
    <property type="entry name" value="RNI-like"/>
    <property type="match status" value="1"/>
</dbReference>
<dbReference type="InterPro" id="IPR055294">
    <property type="entry name" value="FBL60-like"/>
</dbReference>
<dbReference type="InterPro" id="IPR006566">
    <property type="entry name" value="FBD"/>
</dbReference>
<gene>
    <name evidence="3" type="primary">LOC106758303</name>
</gene>
<keyword evidence="2" id="KW-1185">Reference proteome</keyword>
<dbReference type="KEGG" id="vra:106758303"/>
<protein>
    <submittedName>
        <fullName evidence="3">FBD-associated F-box protein At2g26860-like</fullName>
    </submittedName>
</protein>
<dbReference type="AlphaFoldDB" id="A0A1S3TSH6"/>
<dbReference type="PROSITE" id="PS50181">
    <property type="entry name" value="FBOX"/>
    <property type="match status" value="1"/>
</dbReference>
<dbReference type="Pfam" id="PF00646">
    <property type="entry name" value="F-box"/>
    <property type="match status" value="1"/>
</dbReference>
<proteinExistence type="predicted"/>
<organism evidence="2 3">
    <name type="scientific">Vigna radiata var. radiata</name>
    <name type="common">Mung bean</name>
    <name type="synonym">Phaseolus aureus</name>
    <dbReference type="NCBI Taxonomy" id="3916"/>
    <lineage>
        <taxon>Eukaryota</taxon>
        <taxon>Viridiplantae</taxon>
        <taxon>Streptophyta</taxon>
        <taxon>Embryophyta</taxon>
        <taxon>Tracheophyta</taxon>
        <taxon>Spermatophyta</taxon>
        <taxon>Magnoliopsida</taxon>
        <taxon>eudicotyledons</taxon>
        <taxon>Gunneridae</taxon>
        <taxon>Pentapetalae</taxon>
        <taxon>rosids</taxon>
        <taxon>fabids</taxon>
        <taxon>Fabales</taxon>
        <taxon>Fabaceae</taxon>
        <taxon>Papilionoideae</taxon>
        <taxon>50 kb inversion clade</taxon>
        <taxon>NPAAA clade</taxon>
        <taxon>indigoferoid/millettioid clade</taxon>
        <taxon>Phaseoleae</taxon>
        <taxon>Vigna</taxon>
    </lineage>
</organism>
<accession>A0A1S3TSH6</accession>
<name>A0A1S3TSH6_VIGRR</name>
<dbReference type="Gene3D" id="1.20.1280.50">
    <property type="match status" value="1"/>
</dbReference>
<evidence type="ECO:0000259" key="1">
    <source>
        <dbReference type="PROSITE" id="PS50181"/>
    </source>
</evidence>
<dbReference type="OrthoDB" id="1436850at2759"/>
<dbReference type="Pfam" id="PF24758">
    <property type="entry name" value="LRR_At5g56370"/>
    <property type="match status" value="1"/>
</dbReference>
<dbReference type="Pfam" id="PF08387">
    <property type="entry name" value="FBD"/>
    <property type="match status" value="1"/>
</dbReference>
<dbReference type="RefSeq" id="XP_014496725.2">
    <property type="nucleotide sequence ID" value="XM_014641239.2"/>
</dbReference>
<dbReference type="InterPro" id="IPR053781">
    <property type="entry name" value="F-box_AtFBL13-like"/>
</dbReference>
<dbReference type="InterPro" id="IPR001810">
    <property type="entry name" value="F-box_dom"/>
</dbReference>
<dbReference type="PANTHER" id="PTHR31293">
    <property type="entry name" value="RNI-LIKE SUPERFAMILY PROTEIN"/>
    <property type="match status" value="1"/>
</dbReference>
<dbReference type="SMART" id="SM00579">
    <property type="entry name" value="FBD"/>
    <property type="match status" value="1"/>
</dbReference>
<dbReference type="InterPro" id="IPR036047">
    <property type="entry name" value="F-box-like_dom_sf"/>
</dbReference>
<sequence length="383" mass="44679">MSNGGMETKDRISALPDEILCHILSFLSTHDSFATSFLSKRWQPLWLFSPILHLDDQTFIRNGRSYSSFFNFAYGTLFKCRMHQPLRVARFNLTPRTCGYGSDFPYSLFKIWVSTVVQRGIQQLVIEIPRALEVPHIIWTCKTLVVLKLYRLSVDVFVKVHLPVLKTLHLDFLFVSKSQYLAEILHGCPVLEDFRAYHIFLDNKLDGVDFPTMPKLVRADLKLDYVFEFPLKVVSNVEHFRFFLKLKKESFPIFKNLLHLELHLGLNIQWHLVIKMLSHCPKLETIMLHMPVEPFSSTSWISPQFVPHCVASQLKRCSIFNYTGRKSELQFTKFILQNSTALQTMTIHKIRPNYSSNHQSKFQMIQELVMCPKSSAKCKLLFK</sequence>
<dbReference type="STRING" id="3916.A0A1S3TSH6"/>
<dbReference type="SUPFAM" id="SSF81383">
    <property type="entry name" value="F-box domain"/>
    <property type="match status" value="1"/>
</dbReference>
<evidence type="ECO:0000313" key="3">
    <source>
        <dbReference type="RefSeq" id="XP_014496725.2"/>
    </source>
</evidence>
<feature type="domain" description="F-box" evidence="1">
    <location>
        <begin position="9"/>
        <end position="45"/>
    </location>
</feature>
<dbReference type="PANTHER" id="PTHR31293:SF12">
    <property type="entry name" value="RNI-LIKE SUPERFAMILY PROTEIN"/>
    <property type="match status" value="1"/>
</dbReference>
<reference evidence="2" key="1">
    <citation type="journal article" date="2014" name="Nat. Commun.">
        <title>Genome sequence of mungbean and insights into evolution within Vigna species.</title>
        <authorList>
            <person name="Kang Y.J."/>
            <person name="Kim S.K."/>
            <person name="Kim M.Y."/>
            <person name="Lestari P."/>
            <person name="Kim K.H."/>
            <person name="Ha B.K."/>
            <person name="Jun T.H."/>
            <person name="Hwang W.J."/>
            <person name="Lee T."/>
            <person name="Lee J."/>
            <person name="Shim S."/>
            <person name="Yoon M.Y."/>
            <person name="Jang Y.E."/>
            <person name="Han K.S."/>
            <person name="Taeprayoon P."/>
            <person name="Yoon N."/>
            <person name="Somta P."/>
            <person name="Tanya P."/>
            <person name="Kim K.S."/>
            <person name="Gwag J.G."/>
            <person name="Moon J.K."/>
            <person name="Lee Y.H."/>
            <person name="Park B.S."/>
            <person name="Bombarely A."/>
            <person name="Doyle J.J."/>
            <person name="Jackson S.A."/>
            <person name="Schafleitner R."/>
            <person name="Srinives P."/>
            <person name="Varshney R.K."/>
            <person name="Lee S.H."/>
        </authorList>
    </citation>
    <scope>NUCLEOTIDE SEQUENCE [LARGE SCALE GENOMIC DNA]</scope>
    <source>
        <strain evidence="2">cv. VC1973A</strain>
    </source>
</reference>
<evidence type="ECO:0000313" key="2">
    <source>
        <dbReference type="Proteomes" id="UP000087766"/>
    </source>
</evidence>
<dbReference type="Gene3D" id="3.80.10.10">
    <property type="entry name" value="Ribonuclease Inhibitor"/>
    <property type="match status" value="1"/>
</dbReference>
<dbReference type="SMART" id="SM00256">
    <property type="entry name" value="FBOX"/>
    <property type="match status" value="1"/>
</dbReference>
<reference evidence="3" key="2">
    <citation type="submission" date="2025-08" db="UniProtKB">
        <authorList>
            <consortium name="RefSeq"/>
        </authorList>
    </citation>
    <scope>IDENTIFICATION</scope>
    <source>
        <tissue evidence="3">Leaf</tissue>
    </source>
</reference>
<dbReference type="InterPro" id="IPR032675">
    <property type="entry name" value="LRR_dom_sf"/>
</dbReference>
<dbReference type="CDD" id="cd22160">
    <property type="entry name" value="F-box_AtFBL13-like"/>
    <property type="match status" value="1"/>
</dbReference>
<dbReference type="InterPro" id="IPR055411">
    <property type="entry name" value="LRR_FXL15/At3g58940/PEG3-like"/>
</dbReference>
<dbReference type="GeneID" id="106758303"/>